<dbReference type="Proteomes" id="UP001164653">
    <property type="component" value="Chromosome"/>
</dbReference>
<dbReference type="AlphaFoldDB" id="A0A9E8NBM6"/>
<keyword evidence="2" id="KW-1185">Reference proteome</keyword>
<dbReference type="EMBL" id="CP112998">
    <property type="protein sequence ID" value="WAC11412.1"/>
    <property type="molecule type" value="Genomic_DNA"/>
</dbReference>
<sequence>MKTLQITILTETDSEKVMHVLQELQDQKLIEIHEVKTATAPPSYEQIEEIIDESEIGPYYSAEEARAILKL</sequence>
<evidence type="ECO:0000313" key="1">
    <source>
        <dbReference type="EMBL" id="WAC11412.1"/>
    </source>
</evidence>
<organism evidence="1 2">
    <name type="scientific">Dyadobacter pollutisoli</name>
    <dbReference type="NCBI Taxonomy" id="2910158"/>
    <lineage>
        <taxon>Bacteria</taxon>
        <taxon>Pseudomonadati</taxon>
        <taxon>Bacteroidota</taxon>
        <taxon>Cytophagia</taxon>
        <taxon>Cytophagales</taxon>
        <taxon>Spirosomataceae</taxon>
        <taxon>Dyadobacter</taxon>
    </lineage>
</organism>
<name>A0A9E8NBM6_9BACT</name>
<protein>
    <submittedName>
        <fullName evidence="1">Uncharacterized protein</fullName>
    </submittedName>
</protein>
<reference evidence="1" key="1">
    <citation type="submission" date="2022-11" db="EMBL/GenBank/DDBJ databases">
        <title>Dyadobacter pollutisoli sp. nov., isolated from plastic dumped soil.</title>
        <authorList>
            <person name="Kim J.M."/>
            <person name="Kim K.R."/>
            <person name="Lee J.K."/>
            <person name="Hao L."/>
            <person name="Jeon C.O."/>
        </authorList>
    </citation>
    <scope>NUCLEOTIDE SEQUENCE</scope>
    <source>
        <strain evidence="1">U1</strain>
    </source>
</reference>
<proteinExistence type="predicted"/>
<evidence type="ECO:0000313" key="2">
    <source>
        <dbReference type="Proteomes" id="UP001164653"/>
    </source>
</evidence>
<dbReference type="KEGG" id="dpf:ON006_27225"/>
<accession>A0A9E8NBM6</accession>
<gene>
    <name evidence="1" type="ORF">ON006_27225</name>
</gene>
<dbReference type="RefSeq" id="WP_244821343.1">
    <property type="nucleotide sequence ID" value="NZ_CP112998.1"/>
</dbReference>